<dbReference type="EnsemblMetazoa" id="Aqu2.1.06945_001">
    <property type="protein sequence ID" value="Aqu2.1.06945_001"/>
    <property type="gene ID" value="Aqu2.1.06945"/>
</dbReference>
<name>A0A1X7SYA4_AMPQE</name>
<dbReference type="InterPro" id="IPR011011">
    <property type="entry name" value="Znf_FYVE_PHD"/>
</dbReference>
<organism evidence="1">
    <name type="scientific">Amphimedon queenslandica</name>
    <name type="common">Sponge</name>
    <dbReference type="NCBI Taxonomy" id="400682"/>
    <lineage>
        <taxon>Eukaryota</taxon>
        <taxon>Metazoa</taxon>
        <taxon>Porifera</taxon>
        <taxon>Demospongiae</taxon>
        <taxon>Heteroscleromorpha</taxon>
        <taxon>Haplosclerida</taxon>
        <taxon>Niphatidae</taxon>
        <taxon>Amphimedon</taxon>
    </lineage>
</organism>
<dbReference type="STRING" id="400682.A0A1X7SYA4"/>
<evidence type="ECO:0000313" key="1">
    <source>
        <dbReference type="EnsemblMetazoa" id="Aqu2.1.06945_001"/>
    </source>
</evidence>
<sequence length="188" mass="21767">MASCGYCTQPFEDSSPWLPLLCRLCERYFHLDCLSSKRKPTALRGDQLFQFCCSFCSETRTESWSRLSLNWVHVIHLSLYNLMLSEGGREGFFRWNTGICKFIESHWFEMMPSRHKTSSWQCTVAGTLSVNCPSLFRSGTSVFGENGWWSLQEMRPPKLSDIIKTLSGTVHIELVYYRLHDVLLEICA</sequence>
<proteinExistence type="predicted"/>
<accession>A0A1X7SYA4</accession>
<dbReference type="Gene3D" id="3.90.980.20">
    <property type="match status" value="1"/>
</dbReference>
<evidence type="ECO:0008006" key="2">
    <source>
        <dbReference type="Google" id="ProtNLM"/>
    </source>
</evidence>
<dbReference type="AlphaFoldDB" id="A0A1X7SYA4"/>
<dbReference type="OrthoDB" id="10070375at2759"/>
<dbReference type="InParanoid" id="A0A1X7SYA4"/>
<protein>
    <recommendedName>
        <fullName evidence="2">Zinc finger PHD-type domain-containing protein</fullName>
    </recommendedName>
</protein>
<reference evidence="1" key="1">
    <citation type="submission" date="2017-05" db="UniProtKB">
        <authorList>
            <consortium name="EnsemblMetazoa"/>
        </authorList>
    </citation>
    <scope>IDENTIFICATION</scope>
</reference>
<dbReference type="SUPFAM" id="SSF57903">
    <property type="entry name" value="FYVE/PHD zinc finger"/>
    <property type="match status" value="1"/>
</dbReference>